<dbReference type="InterPro" id="IPR045087">
    <property type="entry name" value="Cu-oxidase_fam"/>
</dbReference>
<evidence type="ECO:0000256" key="1">
    <source>
        <dbReference type="ARBA" id="ARBA00010609"/>
    </source>
</evidence>
<keyword evidence="2" id="KW-0479">Metal-binding</keyword>
<dbReference type="GO" id="GO:0016491">
    <property type="term" value="F:oxidoreductase activity"/>
    <property type="evidence" value="ECO:0007669"/>
    <property type="project" value="UniProtKB-KW"/>
</dbReference>
<dbReference type="PANTHER" id="PTHR11709:SF71">
    <property type="entry name" value="OXIDOREDUCTASE TPCJ"/>
    <property type="match status" value="1"/>
</dbReference>
<dbReference type="Proteomes" id="UP000244855">
    <property type="component" value="Unassembled WGS sequence"/>
</dbReference>
<feature type="non-terminal residue" evidence="5">
    <location>
        <position position="82"/>
    </location>
</feature>
<dbReference type="PANTHER" id="PTHR11709">
    <property type="entry name" value="MULTI-COPPER OXIDASE"/>
    <property type="match status" value="1"/>
</dbReference>
<keyword evidence="6" id="KW-1185">Reference proteome</keyword>
<protein>
    <submittedName>
        <fullName evidence="5">Laccase-like multicopper oxidase</fullName>
    </submittedName>
</protein>
<sequence length="82" mass="8984">MTDWFHTPVAEVSSAAHHTRGPPTADNILINGTMTSAYGGQRPVTMLTPGKTHRLRLMNTGINNWIHASLDNHTFTVIAADF</sequence>
<dbReference type="GO" id="GO:0046872">
    <property type="term" value="F:metal ion binding"/>
    <property type="evidence" value="ECO:0007669"/>
    <property type="project" value="UniProtKB-KW"/>
</dbReference>
<dbReference type="AlphaFoldDB" id="A0A2V1CXH7"/>
<gene>
    <name evidence="5" type="ORF">DM02DRAFT_678600</name>
</gene>
<dbReference type="InterPro" id="IPR001117">
    <property type="entry name" value="Cu-oxidase_2nd"/>
</dbReference>
<dbReference type="EMBL" id="KZ806304">
    <property type="protein sequence ID" value="PVH90445.1"/>
    <property type="molecule type" value="Genomic_DNA"/>
</dbReference>
<proteinExistence type="inferred from homology"/>
<evidence type="ECO:0000256" key="2">
    <source>
        <dbReference type="ARBA" id="ARBA00022723"/>
    </source>
</evidence>
<organism evidence="5 6">
    <name type="scientific">Periconia macrospinosa</name>
    <dbReference type="NCBI Taxonomy" id="97972"/>
    <lineage>
        <taxon>Eukaryota</taxon>
        <taxon>Fungi</taxon>
        <taxon>Dikarya</taxon>
        <taxon>Ascomycota</taxon>
        <taxon>Pezizomycotina</taxon>
        <taxon>Dothideomycetes</taxon>
        <taxon>Pleosporomycetidae</taxon>
        <taxon>Pleosporales</taxon>
        <taxon>Massarineae</taxon>
        <taxon>Periconiaceae</taxon>
        <taxon>Periconia</taxon>
    </lineage>
</organism>
<dbReference type="InterPro" id="IPR008972">
    <property type="entry name" value="Cupredoxin"/>
</dbReference>
<dbReference type="Pfam" id="PF00394">
    <property type="entry name" value="Cu-oxidase"/>
    <property type="match status" value="1"/>
</dbReference>
<evidence type="ECO:0000313" key="5">
    <source>
        <dbReference type="EMBL" id="PVH90445.1"/>
    </source>
</evidence>
<feature type="domain" description="Plastocyanin-like" evidence="4">
    <location>
        <begin position="2"/>
        <end position="82"/>
    </location>
</feature>
<dbReference type="Gene3D" id="2.60.40.420">
    <property type="entry name" value="Cupredoxins - blue copper proteins"/>
    <property type="match status" value="1"/>
</dbReference>
<name>A0A2V1CXH7_9PLEO</name>
<keyword evidence="3" id="KW-0560">Oxidoreductase</keyword>
<dbReference type="SUPFAM" id="SSF49503">
    <property type="entry name" value="Cupredoxins"/>
    <property type="match status" value="1"/>
</dbReference>
<dbReference type="OrthoDB" id="2121828at2759"/>
<evidence type="ECO:0000313" key="6">
    <source>
        <dbReference type="Proteomes" id="UP000244855"/>
    </source>
</evidence>
<reference evidence="5 6" key="1">
    <citation type="journal article" date="2018" name="Sci. Rep.">
        <title>Comparative genomics provides insights into the lifestyle and reveals functional heterogeneity of dark septate endophytic fungi.</title>
        <authorList>
            <person name="Knapp D.G."/>
            <person name="Nemeth J.B."/>
            <person name="Barry K."/>
            <person name="Hainaut M."/>
            <person name="Henrissat B."/>
            <person name="Johnson J."/>
            <person name="Kuo A."/>
            <person name="Lim J.H.P."/>
            <person name="Lipzen A."/>
            <person name="Nolan M."/>
            <person name="Ohm R.A."/>
            <person name="Tamas L."/>
            <person name="Grigoriev I.V."/>
            <person name="Spatafora J.W."/>
            <person name="Nagy L.G."/>
            <person name="Kovacs G.M."/>
        </authorList>
    </citation>
    <scope>NUCLEOTIDE SEQUENCE [LARGE SCALE GENOMIC DNA]</scope>
    <source>
        <strain evidence="5 6">DSE2036</strain>
    </source>
</reference>
<evidence type="ECO:0000256" key="3">
    <source>
        <dbReference type="ARBA" id="ARBA00023002"/>
    </source>
</evidence>
<dbReference type="STRING" id="97972.A0A2V1CXH7"/>
<accession>A0A2V1CXH7</accession>
<evidence type="ECO:0000259" key="4">
    <source>
        <dbReference type="Pfam" id="PF00394"/>
    </source>
</evidence>
<comment type="similarity">
    <text evidence="1">Belongs to the multicopper oxidase family.</text>
</comment>